<comment type="caution">
    <text evidence="1">The sequence shown here is derived from an EMBL/GenBank/DDBJ whole genome shotgun (WGS) entry which is preliminary data.</text>
</comment>
<sequence>MIFFYLSNCFDKNGVHEVHKLGCAEIHGMDDASYLGPFNNGAEALRKARLNYENVSLCVHCCPKKVNDVLEKQVEPK</sequence>
<accession>A0ABR9AJ49</accession>
<reference evidence="1 2" key="1">
    <citation type="submission" date="2020-09" db="EMBL/GenBank/DDBJ databases">
        <title>Echinicola sp. CAU 1574 isolated from sand of Sido Beach.</title>
        <authorList>
            <person name="Kim W."/>
        </authorList>
    </citation>
    <scope>NUCLEOTIDE SEQUENCE [LARGE SCALE GENOMIC DNA]</scope>
    <source>
        <strain evidence="1 2">CAU 1574</strain>
    </source>
</reference>
<proteinExistence type="predicted"/>
<dbReference type="Proteomes" id="UP000647133">
    <property type="component" value="Unassembled WGS sequence"/>
</dbReference>
<evidence type="ECO:0000313" key="2">
    <source>
        <dbReference type="Proteomes" id="UP000647133"/>
    </source>
</evidence>
<name>A0ABR9AJ49_9BACT</name>
<evidence type="ECO:0000313" key="1">
    <source>
        <dbReference type="EMBL" id="MBD8487639.1"/>
    </source>
</evidence>
<organism evidence="1 2">
    <name type="scientific">Echinicola arenosa</name>
    <dbReference type="NCBI Taxonomy" id="2774144"/>
    <lineage>
        <taxon>Bacteria</taxon>
        <taxon>Pseudomonadati</taxon>
        <taxon>Bacteroidota</taxon>
        <taxon>Cytophagia</taxon>
        <taxon>Cytophagales</taxon>
        <taxon>Cyclobacteriaceae</taxon>
        <taxon>Echinicola</taxon>
    </lineage>
</organism>
<gene>
    <name evidence="1" type="ORF">IFO69_02650</name>
</gene>
<protein>
    <submittedName>
        <fullName evidence="1">Uncharacterized protein</fullName>
    </submittedName>
</protein>
<keyword evidence="2" id="KW-1185">Reference proteome</keyword>
<dbReference type="EMBL" id="JACYTQ010000001">
    <property type="protein sequence ID" value="MBD8487639.1"/>
    <property type="molecule type" value="Genomic_DNA"/>
</dbReference>
<dbReference type="RefSeq" id="WP_192007884.1">
    <property type="nucleotide sequence ID" value="NZ_JACYTQ010000001.1"/>
</dbReference>